<feature type="coiled-coil region" evidence="1">
    <location>
        <begin position="1544"/>
        <end position="1599"/>
    </location>
</feature>
<dbReference type="Gene3D" id="1.25.40.10">
    <property type="entry name" value="Tetratricopeptide repeat domain"/>
    <property type="match status" value="2"/>
</dbReference>
<dbReference type="InterPro" id="IPR056872">
    <property type="entry name" value="TTC3/DZIP3-like_helical"/>
</dbReference>
<feature type="domain" description="E3 ubiquitin-protein ligase TTC3 winged helix turn helix" evidence="4">
    <location>
        <begin position="712"/>
        <end position="793"/>
    </location>
</feature>
<dbReference type="SUPFAM" id="SSF48452">
    <property type="entry name" value="TPR-like"/>
    <property type="match status" value="1"/>
</dbReference>
<feature type="region of interest" description="Disordered" evidence="2">
    <location>
        <begin position="1721"/>
        <end position="1741"/>
    </location>
</feature>
<dbReference type="PANTHER" id="PTHR17550">
    <property type="entry name" value="E3 UBIQUITIN-PROTEIN LIGASE TTC3"/>
    <property type="match status" value="1"/>
</dbReference>
<feature type="domain" description="TTC3/DZIP3-like helical" evidence="3">
    <location>
        <begin position="1503"/>
        <end position="1673"/>
    </location>
</feature>
<feature type="compositionally biased region" description="Acidic residues" evidence="2">
    <location>
        <begin position="907"/>
        <end position="920"/>
    </location>
</feature>
<accession>A0A2T7P1M0</accession>
<name>A0A2T7P1M0_POMCA</name>
<feature type="compositionally biased region" description="Acidic residues" evidence="2">
    <location>
        <begin position="51"/>
        <end position="62"/>
    </location>
</feature>
<protein>
    <submittedName>
        <fullName evidence="6">Uncharacterized protein</fullName>
    </submittedName>
</protein>
<reference evidence="6 7" key="1">
    <citation type="submission" date="2018-04" db="EMBL/GenBank/DDBJ databases">
        <title>The genome of golden apple snail Pomacea canaliculata provides insight into stress tolerance and invasive adaptation.</title>
        <authorList>
            <person name="Liu C."/>
            <person name="Liu B."/>
            <person name="Ren Y."/>
            <person name="Zhang Y."/>
            <person name="Wang H."/>
            <person name="Li S."/>
            <person name="Jiang F."/>
            <person name="Yin L."/>
            <person name="Zhang G."/>
            <person name="Qian W."/>
            <person name="Fan W."/>
        </authorList>
    </citation>
    <scope>NUCLEOTIDE SEQUENCE [LARGE SCALE GENOMIC DNA]</scope>
    <source>
        <strain evidence="6">SZHN2017</strain>
        <tissue evidence="6">Muscle</tissue>
    </source>
</reference>
<evidence type="ECO:0000256" key="2">
    <source>
        <dbReference type="SAM" id="MobiDB-lite"/>
    </source>
</evidence>
<dbReference type="Pfam" id="PF24905">
    <property type="entry name" value="TTC3_9th"/>
    <property type="match status" value="1"/>
</dbReference>
<dbReference type="InterPro" id="IPR056870">
    <property type="entry name" value="TTC3/DZIP3/RBM44-like_helical"/>
</dbReference>
<gene>
    <name evidence="6" type="ORF">C0Q70_12478</name>
</gene>
<evidence type="ECO:0000259" key="5">
    <source>
        <dbReference type="Pfam" id="PF24905"/>
    </source>
</evidence>
<evidence type="ECO:0000313" key="7">
    <source>
        <dbReference type="Proteomes" id="UP000245119"/>
    </source>
</evidence>
<feature type="compositionally biased region" description="Basic and acidic residues" evidence="2">
    <location>
        <begin position="588"/>
        <end position="599"/>
    </location>
</feature>
<feature type="region of interest" description="Disordered" evidence="2">
    <location>
        <begin position="1049"/>
        <end position="1123"/>
    </location>
</feature>
<feature type="region of interest" description="Disordered" evidence="2">
    <location>
        <begin position="900"/>
        <end position="954"/>
    </location>
</feature>
<evidence type="ECO:0000259" key="4">
    <source>
        <dbReference type="Pfam" id="PF24812"/>
    </source>
</evidence>
<dbReference type="Pfam" id="PF24812">
    <property type="entry name" value="WHD_TTC3"/>
    <property type="match status" value="1"/>
</dbReference>
<evidence type="ECO:0000259" key="3">
    <source>
        <dbReference type="Pfam" id="PF24525"/>
    </source>
</evidence>
<feature type="region of interest" description="Disordered" evidence="2">
    <location>
        <begin position="1180"/>
        <end position="1217"/>
    </location>
</feature>
<keyword evidence="1" id="KW-0175">Coiled coil</keyword>
<comment type="caution">
    <text evidence="6">The sequence shown here is derived from an EMBL/GenBank/DDBJ whole genome shotgun (WGS) entry which is preliminary data.</text>
</comment>
<dbReference type="STRING" id="400727.A0A2T7P1M0"/>
<organism evidence="6 7">
    <name type="scientific">Pomacea canaliculata</name>
    <name type="common">Golden apple snail</name>
    <dbReference type="NCBI Taxonomy" id="400727"/>
    <lineage>
        <taxon>Eukaryota</taxon>
        <taxon>Metazoa</taxon>
        <taxon>Spiralia</taxon>
        <taxon>Lophotrochozoa</taxon>
        <taxon>Mollusca</taxon>
        <taxon>Gastropoda</taxon>
        <taxon>Caenogastropoda</taxon>
        <taxon>Architaenioglossa</taxon>
        <taxon>Ampullarioidea</taxon>
        <taxon>Ampullariidae</taxon>
        <taxon>Pomacea</taxon>
    </lineage>
</organism>
<feature type="region of interest" description="Disordered" evidence="2">
    <location>
        <begin position="36"/>
        <end position="65"/>
    </location>
</feature>
<keyword evidence="7" id="KW-1185">Reference proteome</keyword>
<evidence type="ECO:0000313" key="6">
    <source>
        <dbReference type="EMBL" id="PVD27322.1"/>
    </source>
</evidence>
<dbReference type="OrthoDB" id="8062037at2759"/>
<dbReference type="Pfam" id="PF24525">
    <property type="entry name" value="TTC3"/>
    <property type="match status" value="1"/>
</dbReference>
<dbReference type="Proteomes" id="UP000245119">
    <property type="component" value="Linkage Group LG7"/>
</dbReference>
<feature type="region of interest" description="Disordered" evidence="2">
    <location>
        <begin position="567"/>
        <end position="608"/>
    </location>
</feature>
<dbReference type="PANTHER" id="PTHR17550:SF4">
    <property type="entry name" value="E3 UBIQUITIN-PROTEIN LIGASE TTC3"/>
    <property type="match status" value="1"/>
</dbReference>
<dbReference type="InterPro" id="IPR011990">
    <property type="entry name" value="TPR-like_helical_dom_sf"/>
</dbReference>
<feature type="compositionally biased region" description="Polar residues" evidence="2">
    <location>
        <begin position="1109"/>
        <end position="1120"/>
    </location>
</feature>
<feature type="domain" description="TTC3/DZIP3/RBM44-like helical" evidence="5">
    <location>
        <begin position="1871"/>
        <end position="1921"/>
    </location>
</feature>
<dbReference type="InterPro" id="IPR056871">
    <property type="entry name" value="WH_TTC3"/>
</dbReference>
<dbReference type="EMBL" id="PZQS01000007">
    <property type="protein sequence ID" value="PVD27322.1"/>
    <property type="molecule type" value="Genomic_DNA"/>
</dbReference>
<sequence length="1963" mass="218659">MKLESWCLEAVYLLWFETSAPTPGLSSTRATRKIQAKMNPDDLPDLAPPDDSTEEDEEEEEKDETKLKQVLAMINEMESSCVCSSVIEVDRVLEVAKHWPFFLDAWYVQLHSKGVFTADEFTPCLPREEFKEKPKTIKYTLSHSAICIGKEVKHTFFSKNSGKEAYCDFRRAMFLDGTFQEDYYHLSAACFALQRLEEAEKWNAKGLKLDGNVRATRMMEQQQSIKKALDEKISPYKYNLLTKEALECVLKNDMHTAHKKYQGALSIVLNSTYMMGKLDKTEVTTLRYACGITTVSEDSPARLQDALDIFISMYKEELANSFPLIYYGLGSVLVAQRRFQEAARHLELGLNLSRKMRKKWKLICWPNTNQIIEESRVESFQKAIENLLKKCRPAPVAGISNSDHKEDSKIQKFQTLTKEAMEALHHDNHLRAFGKFQASYELLTRHQSLKDRMSEIGILALRYACGITAATQNALKPLQEGLEIFLAINREGLADTFPLTYYGLGKNLIALYRFGEALRYVDHGVNLPKKIRKNLQPICWPSSKKIIEESKPAVFQQQMEGMLKLVSSTKPQRVPAPPPKILKMPKSNQEKIDRKAERKERRRRKRQEVRTIPNPAAMTLLKKEDENDIKYQGIQRQVKQKKKKEKVKQLLNVEVNFTDKDKSTLLGEHSLRDETEAAWMTDVGNQESLKHMMPGAILGGSVAMGRASYSIKTEEAISENLYEFFGEILKAHGPLSLNDPILRRELSLLPPEAIRVIQKAGGPSRFFRQCLKFVVIDEIVATIADTRQAHELAKGLHPSAMLSTTFRGLMPSNGNLAQAEGRGGIAVVNGVVPSALQSRFDIDVAQPSNGIIMQTKKDVFNGTDWNVCDVSHTLVNSAQPLPLKPLSKGSVYGLGTTYNSVSNSTVGDDDDDNDDDDESVEQSVCSGKSEGPSRIRSLSGSLNPSAPEFRPGKKKVDTVAGSAITEFNSKHNVFKYSETASQEYRGSGARPKVSDLFPSHKSSFLPDTNPTTDFSNINDVDDFTLPISKDLKDDIDSLDDACLMPITHPGRLGNFRGSSQTVPEQSGLGLSRRSSRSDMSETSDLSMGNFFRTSSPSSSISSFRGVDAYSSSSPRTSQDLPSAFPTQAVVPHKLASSRIIPLQEQVLPQESVKTSSSISNWPTKVWSCDFLGELSEKVGLGESASTPPPPHPYIAGGLFSTEEHKPTKPGSDDADDKEISMDRHVVGSGNAFAAPGSVLYRPGPISSVNPTSYTYENKDSKANDWFFQTGSTWAPPNPSNKAESPVSISPAWPASIPVSSSSVLPFSLDSVINSCSSAFGFSSTSAWSSNTFPSAIRPEEDLFDSIKPASLTLLTESRGSASLVSNSTLISQVENNKKWEMDDDDKKWEIDDDDKKWEMDDDKKWEIDDDDKKWEMDEDREWDALPASSLLNKDIQACVEVQAAEMNTEVVGADALPSSLFLLDENRRLKCQVQELLDDKKKLLVTLEHYKEINRLNSSQLDVLQQDKSETQKQSQVTFQNLSAEHERREKHMQDIISHLELNRLQMARDADLLKQKLSGMEEEMHGERSRALEAEIEVVRLRQQLALMQLELKRKEAEFHQHYTSMFARRCQEKGEVPEKVSEVLEYWKNVLSAFALRQAKIKKDFDEVINYVKAGKRLSDLPPVSISPPPLPRMPEGGIPVAKQASLPFPPWFMAGFALPVSQMPSNGQLPYMPQRLEQNQFRPSPTPSPPNSTHSADADIGASATQGISNPQVPQVLPGLRTPRPLVPPKGLPSLPLTTARPAVPQPAIPVVTQASFAAAAVRPILRPTLSFPKPPSPLTVVPSTQQPPQPNQSMAAAIRAKIGPAGDAAREGVARIVSSGQTGKTTSFDKVVMKLQKSFPSCTRENFSQLIQELRRAHGGSLSGMSLEVILTRVTQMAIARGFKHIGNGECIRKWFKEQTTCPNCRVHSLLQDDYPVLK</sequence>
<proteinExistence type="predicted"/>
<evidence type="ECO:0000256" key="1">
    <source>
        <dbReference type="SAM" id="Coils"/>
    </source>
</evidence>